<dbReference type="PANTHER" id="PTHR21029">
    <property type="entry name" value="R-SEVEN BINDING PROTEIN (R7BP) HOMOLOG"/>
    <property type="match status" value="1"/>
</dbReference>
<keyword evidence="3" id="KW-1185">Reference proteome</keyword>
<dbReference type="Proteomes" id="UP001652621">
    <property type="component" value="Unplaced"/>
</dbReference>
<keyword evidence="2" id="KW-0734">Signal transduction inhibitor</keyword>
<evidence type="ECO:0000256" key="1">
    <source>
        <dbReference type="ARBA" id="ARBA00007457"/>
    </source>
</evidence>
<dbReference type="GeneID" id="131801353"/>
<name>A0ABM3UQT0_MUSDO</name>
<comment type="similarity">
    <text evidence="1">Belongs to the RGS7BP/RGS9BP family.</text>
</comment>
<proteinExistence type="inferred from homology"/>
<evidence type="ECO:0000313" key="3">
    <source>
        <dbReference type="Proteomes" id="UP001652621"/>
    </source>
</evidence>
<dbReference type="RefSeq" id="XP_058975888.1">
    <property type="nucleotide sequence ID" value="XM_059119905.1"/>
</dbReference>
<accession>A0ABM3UQT0</accession>
<organism evidence="3 4">
    <name type="scientific">Musca domestica</name>
    <name type="common">House fly</name>
    <dbReference type="NCBI Taxonomy" id="7370"/>
    <lineage>
        <taxon>Eukaryota</taxon>
        <taxon>Metazoa</taxon>
        <taxon>Ecdysozoa</taxon>
        <taxon>Arthropoda</taxon>
        <taxon>Hexapoda</taxon>
        <taxon>Insecta</taxon>
        <taxon>Pterygota</taxon>
        <taxon>Neoptera</taxon>
        <taxon>Endopterygota</taxon>
        <taxon>Diptera</taxon>
        <taxon>Brachycera</taxon>
        <taxon>Muscomorpha</taxon>
        <taxon>Muscoidea</taxon>
        <taxon>Muscidae</taxon>
        <taxon>Musca</taxon>
    </lineage>
</organism>
<dbReference type="InterPro" id="IPR026512">
    <property type="entry name" value="RGS7BP/RGS9BP"/>
</dbReference>
<evidence type="ECO:0000313" key="4">
    <source>
        <dbReference type="RefSeq" id="XP_058975888.1"/>
    </source>
</evidence>
<gene>
    <name evidence="4" type="primary">LOC131801353</name>
</gene>
<reference evidence="4" key="1">
    <citation type="submission" date="2025-08" db="UniProtKB">
        <authorList>
            <consortium name="RefSeq"/>
        </authorList>
    </citation>
    <scope>IDENTIFICATION</scope>
    <source>
        <strain evidence="4">Aabys</strain>
        <tissue evidence="4">Whole body</tissue>
    </source>
</reference>
<evidence type="ECO:0000256" key="2">
    <source>
        <dbReference type="ARBA" id="ARBA00022700"/>
    </source>
</evidence>
<sequence>MSSRFILFAGVALTSQRSLMRYVRYYDDDDDFQMFTSGTQITITMFMSLKLIVEINSHVALFRDLLIHVGQAKDCPELREKIRKLRRTCVEAFKHTEQILMPQVKNATADGVLTDNPHLVLLFYMAQLFLRELVKSYRLIQVVPMDMSGYYENRAGPSNLGNVISQILLCKQITPDFNQEELCSITKDSQDIALLLSEMQEFMPKHETYLERHTALDTNGPWANKGRHNYICKNMSLLCCVSRPNYL</sequence>
<dbReference type="Gene3D" id="1.20.58.70">
    <property type="match status" value="1"/>
</dbReference>
<protein>
    <submittedName>
        <fullName evidence="4">Uncharacterized protein LOC131801353</fullName>
    </submittedName>
</protein>